<dbReference type="PANTHER" id="PTHR46844:SF1">
    <property type="entry name" value="SLR5058 PROTEIN"/>
    <property type="match status" value="1"/>
</dbReference>
<organism evidence="5 6">
    <name type="scientific">Kitasatospora viridis</name>
    <dbReference type="NCBI Taxonomy" id="281105"/>
    <lineage>
        <taxon>Bacteria</taxon>
        <taxon>Bacillati</taxon>
        <taxon>Actinomycetota</taxon>
        <taxon>Actinomycetes</taxon>
        <taxon>Kitasatosporales</taxon>
        <taxon>Streptomycetaceae</taxon>
        <taxon>Kitasatospora</taxon>
    </lineage>
</organism>
<evidence type="ECO:0000259" key="4">
    <source>
        <dbReference type="PROSITE" id="PS50943"/>
    </source>
</evidence>
<dbReference type="AlphaFoldDB" id="A0A561UBK1"/>
<dbReference type="GO" id="GO:0005524">
    <property type="term" value="F:ATP binding"/>
    <property type="evidence" value="ECO:0007669"/>
    <property type="project" value="UniProtKB-KW"/>
</dbReference>
<dbReference type="Gene3D" id="3.40.50.300">
    <property type="entry name" value="P-loop containing nucleotide triphosphate hydrolases"/>
    <property type="match status" value="1"/>
</dbReference>
<dbReference type="InterPro" id="IPR001387">
    <property type="entry name" value="Cro/C1-type_HTH"/>
</dbReference>
<keyword evidence="6" id="KW-1185">Reference proteome</keyword>
<evidence type="ECO:0000256" key="2">
    <source>
        <dbReference type="ARBA" id="ARBA00022840"/>
    </source>
</evidence>
<keyword evidence="2" id="KW-0067">ATP-binding</keyword>
<dbReference type="Proteomes" id="UP000317940">
    <property type="component" value="Unassembled WGS sequence"/>
</dbReference>
<dbReference type="SUPFAM" id="SSF52540">
    <property type="entry name" value="P-loop containing nucleoside triphosphate hydrolases"/>
    <property type="match status" value="1"/>
</dbReference>
<feature type="domain" description="HTH cro/C1-type" evidence="4">
    <location>
        <begin position="11"/>
        <end position="65"/>
    </location>
</feature>
<dbReference type="InterPro" id="IPR007111">
    <property type="entry name" value="NACHT_NTPase"/>
</dbReference>
<dbReference type="SMART" id="SM00530">
    <property type="entry name" value="HTH_XRE"/>
    <property type="match status" value="1"/>
</dbReference>
<protein>
    <submittedName>
        <fullName evidence="5">Helix-turn-helix protein</fullName>
    </submittedName>
</protein>
<dbReference type="Pfam" id="PF13560">
    <property type="entry name" value="HTH_31"/>
    <property type="match status" value="1"/>
</dbReference>
<sequence length="939" mass="103401">MNAMVELADTLRQLMVQRNLTVEQLARRSALGRTTVSQALNGAKLPSERTVIVLATALRAEQGPLLELRRRAAGPAPAVATRGEFERRYCDYLVKRHSHLDIIGLDLSHPERSRWPLDTAYLSLELASPAARSPQETQVHLVQRAEQALAGKQRILVRGQAGSGKTTLLQWLTVAAAQDQLPDELSRLRGVVPFLLPLRRLVRSTAFPTADELLQSIGCPLAGSQPPDWADRVLADGRGMLLLDGLDEVPQRDRDRTFEWLSDLLAAYPACFVAVTTRPSALAEGALVRDRFAELTVRPMSLRDVAVFVERWHDAARAETDDPAEADRLTQLERQLGDTVTAQRDLAQLTTTPLLCALVCALHRDRRGHLPRGRKALYSAALSMLMIRRDDERDITAPEGIVLDEEQTTELLQRLAYWMIRNGLAEAELPDATHAVAAALPAMPDVSTQGDAGQVLTHLIARSGLLRQPTAETVDFIHRTFQDFLGAKAAVTGLDFGVLNEHATDPQWEDVLRMAVAHARPDEAARVLRMLIERGDANADHLTRLHLLAAACLEQVSVLDPTVRAEVEDRLREHLPPRSSYAVDRLSACGPLVLDLLPGPEDLTDIERCFVVDTAARAGGELAMPFLKRFRSLTGVALWNALGRAWASPRIDPAEYAREILSHGSGQGLLTVSGPEHLAALPMAATFSRIEFTGPFEAADLIATGRLHDCQELRLSGGDFESLRFLREHQRITNLALLGCVVREGLGPIGELPLERLMLQGTPIASHEPLAQLQGLRHLTLDVPLRCATLRTLPAPDDLVSLTLWKKALLTTEITGISRWAELRAVALDYDGSQPLDELALLPALDVLSLWCPGRPQLPRLPYLTHLLVGGDSDPGFLEELPSLTPQLRRLTINYLPHPPQLDLAPLRLLPALESVTVYGPTTLLNTDQFPPGTVIHYW</sequence>
<reference evidence="5 6" key="1">
    <citation type="submission" date="2019-06" db="EMBL/GenBank/DDBJ databases">
        <title>Sequencing the genomes of 1000 actinobacteria strains.</title>
        <authorList>
            <person name="Klenk H.-P."/>
        </authorList>
    </citation>
    <scope>NUCLEOTIDE SEQUENCE [LARGE SCALE GENOMIC DNA]</scope>
    <source>
        <strain evidence="5 6">DSM 44826</strain>
    </source>
</reference>
<dbReference type="InterPro" id="IPR032675">
    <property type="entry name" value="LRR_dom_sf"/>
</dbReference>
<comment type="caution">
    <text evidence="5">The sequence shown here is derived from an EMBL/GenBank/DDBJ whole genome shotgun (WGS) entry which is preliminary data.</text>
</comment>
<feature type="domain" description="NACHT" evidence="3">
    <location>
        <begin position="153"/>
        <end position="492"/>
    </location>
</feature>
<dbReference type="PANTHER" id="PTHR46844">
    <property type="entry name" value="SLR5058 PROTEIN"/>
    <property type="match status" value="1"/>
</dbReference>
<evidence type="ECO:0000259" key="3">
    <source>
        <dbReference type="PROSITE" id="PS50837"/>
    </source>
</evidence>
<dbReference type="Pfam" id="PF05729">
    <property type="entry name" value="NACHT"/>
    <property type="match status" value="1"/>
</dbReference>
<dbReference type="Gene3D" id="3.80.10.10">
    <property type="entry name" value="Ribonuclease Inhibitor"/>
    <property type="match status" value="1"/>
</dbReference>
<evidence type="ECO:0000313" key="5">
    <source>
        <dbReference type="EMBL" id="TWF96742.1"/>
    </source>
</evidence>
<accession>A0A561UBK1</accession>
<dbReference type="OrthoDB" id="135105at2"/>
<dbReference type="SUPFAM" id="SSF47413">
    <property type="entry name" value="lambda repressor-like DNA-binding domains"/>
    <property type="match status" value="1"/>
</dbReference>
<proteinExistence type="predicted"/>
<dbReference type="InterPro" id="IPR010982">
    <property type="entry name" value="Lambda_DNA-bd_dom_sf"/>
</dbReference>
<dbReference type="PROSITE" id="PS50837">
    <property type="entry name" value="NACHT"/>
    <property type="match status" value="1"/>
</dbReference>
<gene>
    <name evidence="5" type="ORF">FHX73_11514</name>
</gene>
<dbReference type="RefSeq" id="WP_145903053.1">
    <property type="nucleotide sequence ID" value="NZ_BAAAMZ010000004.1"/>
</dbReference>
<dbReference type="Gene3D" id="1.10.260.40">
    <property type="entry name" value="lambda repressor-like DNA-binding domains"/>
    <property type="match status" value="1"/>
</dbReference>
<keyword evidence="1" id="KW-0547">Nucleotide-binding</keyword>
<evidence type="ECO:0000256" key="1">
    <source>
        <dbReference type="ARBA" id="ARBA00022741"/>
    </source>
</evidence>
<dbReference type="PROSITE" id="PS50943">
    <property type="entry name" value="HTH_CROC1"/>
    <property type="match status" value="1"/>
</dbReference>
<dbReference type="CDD" id="cd00093">
    <property type="entry name" value="HTH_XRE"/>
    <property type="match status" value="1"/>
</dbReference>
<dbReference type="EMBL" id="VIWT01000001">
    <property type="protein sequence ID" value="TWF96742.1"/>
    <property type="molecule type" value="Genomic_DNA"/>
</dbReference>
<dbReference type="InterPro" id="IPR027417">
    <property type="entry name" value="P-loop_NTPase"/>
</dbReference>
<evidence type="ECO:0000313" key="6">
    <source>
        <dbReference type="Proteomes" id="UP000317940"/>
    </source>
</evidence>
<name>A0A561UBK1_9ACTN</name>
<dbReference type="SUPFAM" id="SSF52058">
    <property type="entry name" value="L domain-like"/>
    <property type="match status" value="1"/>
</dbReference>
<dbReference type="GO" id="GO:0003677">
    <property type="term" value="F:DNA binding"/>
    <property type="evidence" value="ECO:0007669"/>
    <property type="project" value="InterPro"/>
</dbReference>